<dbReference type="GO" id="GO:0016603">
    <property type="term" value="F:glutaminyl-peptide cyclotransferase activity"/>
    <property type="evidence" value="ECO:0007669"/>
    <property type="project" value="TreeGrafter"/>
</dbReference>
<evidence type="ECO:0000256" key="3">
    <source>
        <dbReference type="SAM" id="Phobius"/>
    </source>
</evidence>
<dbReference type="SUPFAM" id="SSF53187">
    <property type="entry name" value="Zn-dependent exopeptidases"/>
    <property type="match status" value="1"/>
</dbReference>
<evidence type="ECO:0000256" key="1">
    <source>
        <dbReference type="ARBA" id="ARBA00022679"/>
    </source>
</evidence>
<keyword evidence="1" id="KW-0808">Transferase</keyword>
<dbReference type="Gene3D" id="3.40.630.10">
    <property type="entry name" value="Zn peptidases"/>
    <property type="match status" value="3"/>
</dbReference>
<organism evidence="4 5">
    <name type="scientific">Leishmania enriettii</name>
    <dbReference type="NCBI Taxonomy" id="5663"/>
    <lineage>
        <taxon>Eukaryota</taxon>
        <taxon>Discoba</taxon>
        <taxon>Euglenozoa</taxon>
        <taxon>Kinetoplastea</taxon>
        <taxon>Metakinetoplastina</taxon>
        <taxon>Trypanosomatida</taxon>
        <taxon>Trypanosomatidae</taxon>
        <taxon>Leishmaniinae</taxon>
        <taxon>Leishmania</taxon>
    </lineage>
</organism>
<dbReference type="InterPro" id="IPR040234">
    <property type="entry name" value="QC/QCL"/>
</dbReference>
<dbReference type="PANTHER" id="PTHR12283">
    <property type="entry name" value="GLUTAMINYL-PEPTIDE CYCLOTRANSFERASE"/>
    <property type="match status" value="1"/>
</dbReference>
<name>A0A836HLK0_LEIEN</name>
<reference evidence="4 5" key="1">
    <citation type="submission" date="2021-02" db="EMBL/GenBank/DDBJ databases">
        <title>Leishmania (Mundinia) enrietti genome sequencing and assembly.</title>
        <authorList>
            <person name="Almutairi H."/>
            <person name="Gatherer D."/>
        </authorList>
    </citation>
    <scope>NUCLEOTIDE SEQUENCE [LARGE SCALE GENOMIC DNA]</scope>
    <source>
        <strain evidence="4">CUR178</strain>
    </source>
</reference>
<keyword evidence="3" id="KW-0472">Membrane</keyword>
<evidence type="ECO:0000313" key="4">
    <source>
        <dbReference type="EMBL" id="KAG5486360.1"/>
    </source>
</evidence>
<gene>
    <name evidence="4" type="ORF">CUR178_07672</name>
</gene>
<protein>
    <recommendedName>
        <fullName evidence="6">Glutaminyl cyclase</fullName>
    </recommendedName>
</protein>
<keyword evidence="3" id="KW-1133">Transmembrane helix</keyword>
<keyword evidence="5" id="KW-1185">Reference proteome</keyword>
<dbReference type="KEGG" id="lenr:94174822"/>
<evidence type="ECO:0008006" key="6">
    <source>
        <dbReference type="Google" id="ProtNLM"/>
    </source>
</evidence>
<feature type="transmembrane region" description="Helical" evidence="3">
    <location>
        <begin position="67"/>
        <end position="91"/>
    </location>
</feature>
<keyword evidence="3" id="KW-0812">Transmembrane</keyword>
<proteinExistence type="predicted"/>
<dbReference type="EMBL" id="JAFHKP010000005">
    <property type="protein sequence ID" value="KAG5486360.1"/>
    <property type="molecule type" value="Genomic_DNA"/>
</dbReference>
<comment type="caution">
    <text evidence="4">The sequence shown here is derived from an EMBL/GenBank/DDBJ whole genome shotgun (WGS) entry which is preliminary data.</text>
</comment>
<dbReference type="GeneID" id="94174822"/>
<dbReference type="RefSeq" id="XP_067695802.1">
    <property type="nucleotide sequence ID" value="XM_067839312.1"/>
</dbReference>
<dbReference type="GO" id="GO:0008270">
    <property type="term" value="F:zinc ion binding"/>
    <property type="evidence" value="ECO:0007669"/>
    <property type="project" value="TreeGrafter"/>
</dbReference>
<keyword evidence="2" id="KW-0012">Acyltransferase</keyword>
<dbReference type="OrthoDB" id="3907302at2759"/>
<dbReference type="Proteomes" id="UP000674179">
    <property type="component" value="Chromosome 5"/>
</dbReference>
<accession>A0A836HLK0</accession>
<evidence type="ECO:0000313" key="5">
    <source>
        <dbReference type="Proteomes" id="UP000674179"/>
    </source>
</evidence>
<sequence length="920" mass="104033">MSRIHCLDTSCIEEKKMPHQSLAARRRGLRLPRQDESPLWYSLLKRCLPCLPLRWKRFRATSRIRRVLVSILLSLTAALIFLMGFLGYLVWKSNNGNTPFRPAPVHSTHAPRMAPVAVVSGPFEDDSANVAAIQRQEAAKVQKWREGNFRPTYWEIERRALPRLTKMGLEAWFEHRGGAAVSETAVDIAEDVLKAHAWDPVDSGDADADLFDSLAFLYPPGQQRQYYRAAMDAILRHGPRIGGTKRDALLHHLVDEGLGRRRYDAARRAYRSAPPHLRPHAQELLEKTAASWPDAPNLAASPKDEVAGREPGWRWSLSWDNFTADIPTHIDGNSRVDMQNLIFQFPGGSQFRRKSAAAAASTSKSALDEFVGAVPNRQRTRADNRKQVLEAEYHPADMTGETVYSQENFLRRAEDGIPLHYRPALERGVPGTRVALSPDAKGARVPLKPSLSAWAAEPGTQQPMRHVVLAAHWDSKYFADFPFLAACDSAMPVVFLLRTIKNIAVLTDVAEALTESYKAELSGEAGGDAAAPVPGLTSTFRNATTEAEVRERLASLLSPAHHALLYQYFFARPYSVGGEHQRSGAASMRTHPTELEVDVRTWLDWVQHLPIISVILFDGEEAFEHWSGDDNTYGSRHLAWRWRSIPSVMQTRYSNGPQSLYDSVDLFTLYDLMGPAGTSFHNMYPTQSGIFYAGLAQREKELRHRAMKYTSAISAELLWRYHEASVAPQAEARMKADPFLRALGPSPHTAVEEINTAYVRRLLGSNESRPSVASLPRSWLMYGAPHEMFTLHSVARTHHNVRFVEHLEQLRVYHRLDREVAARSDFDAEGYLNRINHNIFFSLSQQEDLRRSRDVFVVEDDHKHWMDTQRVLHLIPVPFPESWHTAQDDGSNVHDGTSTDLARLLWSTVLELGDYWTRKE</sequence>
<dbReference type="PANTHER" id="PTHR12283:SF6">
    <property type="entry name" value="GLUTAMINYL-PEPTIDE CYCLOTRANSFERASE-RELATED"/>
    <property type="match status" value="1"/>
</dbReference>
<dbReference type="AlphaFoldDB" id="A0A836HLK0"/>
<evidence type="ECO:0000256" key="2">
    <source>
        <dbReference type="ARBA" id="ARBA00023315"/>
    </source>
</evidence>